<evidence type="ECO:0000313" key="7">
    <source>
        <dbReference type="EMBL" id="NGO50811.1"/>
    </source>
</evidence>
<evidence type="ECO:0000256" key="2">
    <source>
        <dbReference type="ARBA" id="ARBA00008954"/>
    </source>
</evidence>
<comment type="cofactor">
    <cofactor evidence="1">
        <name>pyridoxal 5'-phosphate</name>
        <dbReference type="ChEBI" id="CHEBI:597326"/>
    </cofactor>
</comment>
<evidence type="ECO:0000256" key="4">
    <source>
        <dbReference type="ARBA" id="ARBA00022679"/>
    </source>
</evidence>
<dbReference type="InterPro" id="IPR015422">
    <property type="entry name" value="PyrdxlP-dep_Trfase_small"/>
</dbReference>
<dbReference type="PIRSF" id="PIRSF000521">
    <property type="entry name" value="Transaminase_4ab_Lys_Orn"/>
    <property type="match status" value="1"/>
</dbReference>
<dbReference type="CDD" id="cd00610">
    <property type="entry name" value="OAT_like"/>
    <property type="match status" value="1"/>
</dbReference>
<dbReference type="PANTHER" id="PTHR43094:SF1">
    <property type="entry name" value="AMINOTRANSFERASE CLASS-III"/>
    <property type="match status" value="1"/>
</dbReference>
<dbReference type="Pfam" id="PF00202">
    <property type="entry name" value="Aminotran_3"/>
    <property type="match status" value="1"/>
</dbReference>
<evidence type="ECO:0000256" key="6">
    <source>
        <dbReference type="RuleBase" id="RU003560"/>
    </source>
</evidence>
<dbReference type="SUPFAM" id="SSF53383">
    <property type="entry name" value="PLP-dependent transferases"/>
    <property type="match status" value="1"/>
</dbReference>
<dbReference type="PROSITE" id="PS00600">
    <property type="entry name" value="AA_TRANSFER_CLASS_3"/>
    <property type="match status" value="1"/>
</dbReference>
<dbReference type="FunFam" id="3.40.640.10:FF:000014">
    <property type="entry name" value="Adenosylmethionine-8-amino-7-oxononanoate aminotransferase, probable"/>
    <property type="match status" value="1"/>
</dbReference>
<dbReference type="InterPro" id="IPR049704">
    <property type="entry name" value="Aminotrans_3_PPA_site"/>
</dbReference>
<dbReference type="EMBL" id="JAAKZF010000005">
    <property type="protein sequence ID" value="NGO50811.1"/>
    <property type="molecule type" value="Genomic_DNA"/>
</dbReference>
<organism evidence="7 8">
    <name type="scientific">Allomesorhizobium camelthorni</name>
    <dbReference type="NCBI Taxonomy" id="475069"/>
    <lineage>
        <taxon>Bacteria</taxon>
        <taxon>Pseudomonadati</taxon>
        <taxon>Pseudomonadota</taxon>
        <taxon>Alphaproteobacteria</taxon>
        <taxon>Hyphomicrobiales</taxon>
        <taxon>Phyllobacteriaceae</taxon>
        <taxon>Allomesorhizobium</taxon>
    </lineage>
</organism>
<dbReference type="InterPro" id="IPR015424">
    <property type="entry name" value="PyrdxlP-dep_Trfase"/>
</dbReference>
<proteinExistence type="inferred from homology"/>
<keyword evidence="5 6" id="KW-0663">Pyridoxal phosphate</keyword>
<protein>
    <submittedName>
        <fullName evidence="7">Aspartate aminotransferase family protein</fullName>
    </submittedName>
</protein>
<accession>A0A6G4W7S3</accession>
<dbReference type="AlphaFoldDB" id="A0A6G4W7S3"/>
<evidence type="ECO:0000256" key="5">
    <source>
        <dbReference type="ARBA" id="ARBA00022898"/>
    </source>
</evidence>
<comment type="caution">
    <text evidence="7">The sequence shown here is derived from an EMBL/GenBank/DDBJ whole genome shotgun (WGS) entry which is preliminary data.</text>
</comment>
<gene>
    <name evidence="7" type="ORF">G6N73_06395</name>
</gene>
<dbReference type="PANTHER" id="PTHR43094">
    <property type="entry name" value="AMINOTRANSFERASE"/>
    <property type="match status" value="1"/>
</dbReference>
<evidence type="ECO:0000256" key="3">
    <source>
        <dbReference type="ARBA" id="ARBA00022576"/>
    </source>
</evidence>
<dbReference type="RefSeq" id="WP_165024935.1">
    <property type="nucleotide sequence ID" value="NZ_JAAKZF010000005.1"/>
</dbReference>
<keyword evidence="8" id="KW-1185">Reference proteome</keyword>
<evidence type="ECO:0000313" key="8">
    <source>
        <dbReference type="Proteomes" id="UP001642900"/>
    </source>
</evidence>
<reference evidence="7 8" key="1">
    <citation type="submission" date="2020-02" db="EMBL/GenBank/DDBJ databases">
        <title>Genome sequence of strain CCNWXJ40-4.</title>
        <authorList>
            <person name="Gao J."/>
            <person name="Sun J."/>
        </authorList>
    </citation>
    <scope>NUCLEOTIDE SEQUENCE [LARGE SCALE GENOMIC DNA]</scope>
    <source>
        <strain evidence="7 8">CCNWXJ 40-4</strain>
    </source>
</reference>
<name>A0A6G4W7S3_9HYPH</name>
<dbReference type="InterPro" id="IPR005814">
    <property type="entry name" value="Aminotrans_3"/>
</dbReference>
<dbReference type="GO" id="GO:0030170">
    <property type="term" value="F:pyridoxal phosphate binding"/>
    <property type="evidence" value="ECO:0007669"/>
    <property type="project" value="InterPro"/>
</dbReference>
<dbReference type="Gene3D" id="3.90.1150.10">
    <property type="entry name" value="Aspartate Aminotransferase, domain 1"/>
    <property type="match status" value="1"/>
</dbReference>
<sequence>MLSNSLVELDRAHLVHPVASYRGHERRGVRVLKSGSGATITDASGRRLIDGFAGLWCVNAGYGQNSIVEAATRQLRELPYATGYFGLGSEPAIRLAAELAERAPGDLNHVYFTLGGSDAVDSTVRFIRYYYNAKGLPQKDQFISIEQGYHGSSTVGAGLTALPAFHAGFGVPLDWQHKIPSHYAYRNPAGSDPQAIIAASLTALRGKVDELGADRVAAFYAEPIQGSGGVLVPPPGWMKAMRHLCSELDILFVADEVITGFGRTGPLFACSEDGVIPDLMTVAKGLTSGYAPMGAVLMSDDVYDTIADGAGASAVGHGYTYSAHPVSAAIGLEVLRLYEAGLLENGRKAGARLMEGLRSLSEHPLVGDVRGRGMLAAIELVVDKERKIPLPASADPSRRIFDRAWDNGLVIRAFGNGVLGYAPPLCCTHDEIDAIVERTRMTLDQTLEDPDVRAAMS</sequence>
<keyword evidence="4" id="KW-0808">Transferase</keyword>
<dbReference type="NCBIfam" id="NF004625">
    <property type="entry name" value="PRK05965.1"/>
    <property type="match status" value="1"/>
</dbReference>
<keyword evidence="3 7" id="KW-0032">Aminotransferase</keyword>
<dbReference type="Gene3D" id="3.40.640.10">
    <property type="entry name" value="Type I PLP-dependent aspartate aminotransferase-like (Major domain)"/>
    <property type="match status" value="1"/>
</dbReference>
<dbReference type="InterPro" id="IPR015421">
    <property type="entry name" value="PyrdxlP-dep_Trfase_major"/>
</dbReference>
<dbReference type="GO" id="GO:0008483">
    <property type="term" value="F:transaminase activity"/>
    <property type="evidence" value="ECO:0007669"/>
    <property type="project" value="UniProtKB-KW"/>
</dbReference>
<dbReference type="Proteomes" id="UP001642900">
    <property type="component" value="Unassembled WGS sequence"/>
</dbReference>
<evidence type="ECO:0000256" key="1">
    <source>
        <dbReference type="ARBA" id="ARBA00001933"/>
    </source>
</evidence>
<comment type="similarity">
    <text evidence="2 6">Belongs to the class-III pyridoxal-phosphate-dependent aminotransferase family.</text>
</comment>